<proteinExistence type="predicted"/>
<sequence length="237" mass="24993">MKASSNRRNRFALAVALIVASMASAPVFAMGVPPAWLPFHGIAAGLGVGTEGVGIQGTTAIIPKVLNLNVGFDYLHLSRSFNTNNVNYKAGVNLQGEPITVSWFPFQGNLNLTAGVFINQNGFNVTGTPTRGTYTFNGHTYTASQVGSLTGKTHFNGAAPYVGLGWGDPMDGGRLTFTANVGAIYEGAPNVSLTATGAAANPQLASDVQTEQNNVNSKLSGYQWWPVMGVGLMYRFE</sequence>
<dbReference type="AlphaFoldDB" id="A0A7T5BGT6"/>
<organism evidence="2 3">
    <name type="scientific">Acidithiobacillus ferrivorans</name>
    <dbReference type="NCBI Taxonomy" id="160808"/>
    <lineage>
        <taxon>Bacteria</taxon>
        <taxon>Pseudomonadati</taxon>
        <taxon>Pseudomonadota</taxon>
        <taxon>Acidithiobacillia</taxon>
        <taxon>Acidithiobacillales</taxon>
        <taxon>Acidithiobacillaceae</taxon>
        <taxon>Acidithiobacillus</taxon>
    </lineage>
</organism>
<reference evidence="2 3" key="1">
    <citation type="submission" date="2020-07" db="EMBL/GenBank/DDBJ databases">
        <title>Complete genome sequence analysis of Acidithiobacillus ferrivorans XJFY6S-08 reveals extreme environmental adaptation to alpine acid mine drainage.</title>
        <authorList>
            <person name="Yan L."/>
            <person name="Ni Y."/>
        </authorList>
    </citation>
    <scope>NUCLEOTIDE SEQUENCE [LARGE SCALE GENOMIC DNA]</scope>
    <source>
        <strain evidence="2 3">XJFY6S-08</strain>
    </source>
</reference>
<dbReference type="RefSeq" id="WP_198660088.1">
    <property type="nucleotide sequence ID" value="NZ_CP059488.1"/>
</dbReference>
<evidence type="ECO:0000313" key="2">
    <source>
        <dbReference type="EMBL" id="QQD71905.1"/>
    </source>
</evidence>
<dbReference type="EMBL" id="CP059488">
    <property type="protein sequence ID" value="QQD71905.1"/>
    <property type="molecule type" value="Genomic_DNA"/>
</dbReference>
<feature type="signal peptide" evidence="1">
    <location>
        <begin position="1"/>
        <end position="29"/>
    </location>
</feature>
<keyword evidence="1" id="KW-0732">Signal</keyword>
<dbReference type="Gene3D" id="2.40.160.170">
    <property type="match status" value="1"/>
</dbReference>
<feature type="chain" id="PRO_5032567826" description="Outer membrane protein beta-barrel domain-containing protein" evidence="1">
    <location>
        <begin position="30"/>
        <end position="237"/>
    </location>
</feature>
<dbReference type="Proteomes" id="UP000595420">
    <property type="component" value="Chromosome"/>
</dbReference>
<accession>A0A7T5BGT6</accession>
<evidence type="ECO:0000256" key="1">
    <source>
        <dbReference type="SAM" id="SignalP"/>
    </source>
</evidence>
<gene>
    <name evidence="2" type="ORF">H2515_10760</name>
</gene>
<protein>
    <recommendedName>
        <fullName evidence="4">Outer membrane protein beta-barrel domain-containing protein</fullName>
    </recommendedName>
</protein>
<evidence type="ECO:0000313" key="3">
    <source>
        <dbReference type="Proteomes" id="UP000595420"/>
    </source>
</evidence>
<evidence type="ECO:0008006" key="4">
    <source>
        <dbReference type="Google" id="ProtNLM"/>
    </source>
</evidence>
<name>A0A7T5BGT6_9PROT</name>